<dbReference type="PANTHER" id="PTHR23133">
    <property type="entry name" value="IMIDAZOLEGLYCEROL-PHOSPHATE DEHYDRATASE HIS7"/>
    <property type="match status" value="1"/>
</dbReference>
<dbReference type="NCBIfam" id="NF002111">
    <property type="entry name" value="PRK00951.2-1"/>
    <property type="match status" value="1"/>
</dbReference>
<keyword evidence="3 5" id="KW-0368">Histidine biosynthesis</keyword>
<dbReference type="Gene3D" id="3.30.230.40">
    <property type="entry name" value="Imidazole glycerol phosphate dehydratase, domain 1"/>
    <property type="match status" value="2"/>
</dbReference>
<evidence type="ECO:0000256" key="5">
    <source>
        <dbReference type="HAMAP-Rule" id="MF_00076"/>
    </source>
</evidence>
<evidence type="ECO:0000313" key="7">
    <source>
        <dbReference type="Proteomes" id="UP000297713"/>
    </source>
</evidence>
<keyword evidence="7" id="KW-1185">Reference proteome</keyword>
<dbReference type="HAMAP" id="MF_00076">
    <property type="entry name" value="HisB"/>
    <property type="match status" value="1"/>
</dbReference>
<protein>
    <recommendedName>
        <fullName evidence="5">Imidazoleglycerol-phosphate dehydratase</fullName>
        <shortName evidence="5">IGPD</shortName>
        <ecNumber evidence="5">4.2.1.19</ecNumber>
    </recommendedName>
</protein>
<reference evidence="6 7" key="1">
    <citation type="submission" date="2016-05" db="EMBL/GenBank/DDBJ databases">
        <title>Diversity and Homogeneity among Thermoacidophilic Verrucomicrobia Methanotrophs Linked with Geographical Origin.</title>
        <authorList>
            <person name="Erikstad H.-A."/>
            <person name="Smestad N.B."/>
            <person name="Ceballos R.M."/>
            <person name="Birkeland N.-K."/>
        </authorList>
    </citation>
    <scope>NUCLEOTIDE SEQUENCE [LARGE SCALE GENOMIC DNA]</scope>
    <source>
        <strain evidence="6 7">Phi</strain>
    </source>
</reference>
<evidence type="ECO:0000256" key="1">
    <source>
        <dbReference type="ARBA" id="ARBA00005047"/>
    </source>
</evidence>
<keyword evidence="2 5" id="KW-0028">Amino-acid biosynthesis</keyword>
<keyword evidence="4 5" id="KW-0456">Lyase</keyword>
<dbReference type="CDD" id="cd07914">
    <property type="entry name" value="IGPD"/>
    <property type="match status" value="1"/>
</dbReference>
<evidence type="ECO:0000256" key="3">
    <source>
        <dbReference type="ARBA" id="ARBA00023102"/>
    </source>
</evidence>
<dbReference type="GO" id="GO:0004424">
    <property type="term" value="F:imidazoleglycerol-phosphate dehydratase activity"/>
    <property type="evidence" value="ECO:0007669"/>
    <property type="project" value="UniProtKB-UniRule"/>
</dbReference>
<dbReference type="AlphaFoldDB" id="A0A4Y8P8W6"/>
<dbReference type="PANTHER" id="PTHR23133:SF2">
    <property type="entry name" value="IMIDAZOLEGLYCEROL-PHOSPHATE DEHYDRATASE"/>
    <property type="match status" value="1"/>
</dbReference>
<dbReference type="InterPro" id="IPR038494">
    <property type="entry name" value="IGPD_sf"/>
</dbReference>
<dbReference type="GO" id="GO:0005737">
    <property type="term" value="C:cytoplasm"/>
    <property type="evidence" value="ECO:0007669"/>
    <property type="project" value="UniProtKB-SubCell"/>
</dbReference>
<dbReference type="InterPro" id="IPR000807">
    <property type="entry name" value="ImidazoleglycerolP_deHydtase"/>
</dbReference>
<dbReference type="FunFam" id="3.30.230.40:FF:000003">
    <property type="entry name" value="Imidazoleglycerol-phosphate dehydratase HisB"/>
    <property type="match status" value="1"/>
</dbReference>
<dbReference type="Proteomes" id="UP000297713">
    <property type="component" value="Unassembled WGS sequence"/>
</dbReference>
<name>A0A4Y8P8W6_9BACT</name>
<dbReference type="EMBL" id="LXQC01000163">
    <property type="protein sequence ID" value="TFE67067.1"/>
    <property type="molecule type" value="Genomic_DNA"/>
</dbReference>
<dbReference type="UniPathway" id="UPA00031">
    <property type="reaction ID" value="UER00011"/>
</dbReference>
<keyword evidence="5" id="KW-0963">Cytoplasm</keyword>
<dbReference type="NCBIfam" id="NF002114">
    <property type="entry name" value="PRK00951.2-4"/>
    <property type="match status" value="1"/>
</dbReference>
<evidence type="ECO:0000313" key="6">
    <source>
        <dbReference type="EMBL" id="TFE67067.1"/>
    </source>
</evidence>
<dbReference type="InterPro" id="IPR020568">
    <property type="entry name" value="Ribosomal_Su5_D2-typ_SF"/>
</dbReference>
<proteinExistence type="inferred from homology"/>
<accession>A0A4Y8P8W6</accession>
<dbReference type="EC" id="4.2.1.19" evidence="5"/>
<dbReference type="InterPro" id="IPR020565">
    <property type="entry name" value="ImidazoleglycerP_deHydtase_CS"/>
</dbReference>
<comment type="pathway">
    <text evidence="1 5">Amino-acid biosynthesis; L-histidine biosynthesis; L-histidine from 5-phospho-alpha-D-ribose 1-diphosphate: step 6/9.</text>
</comment>
<dbReference type="RefSeq" id="WP_166792890.1">
    <property type="nucleotide sequence ID" value="NZ_LXQC01000163.1"/>
</dbReference>
<dbReference type="GO" id="GO:0000105">
    <property type="term" value="P:L-histidine biosynthetic process"/>
    <property type="evidence" value="ECO:0007669"/>
    <property type="project" value="UniProtKB-UniRule"/>
</dbReference>
<organism evidence="6 7">
    <name type="scientific">Methylacidiphilum caldifontis</name>
    <dbReference type="NCBI Taxonomy" id="2795386"/>
    <lineage>
        <taxon>Bacteria</taxon>
        <taxon>Pseudomonadati</taxon>
        <taxon>Verrucomicrobiota</taxon>
        <taxon>Methylacidiphilae</taxon>
        <taxon>Methylacidiphilales</taxon>
        <taxon>Methylacidiphilaceae</taxon>
        <taxon>Methylacidiphilum (ex Ratnadevi et al. 2023)</taxon>
    </lineage>
</organism>
<gene>
    <name evidence="5" type="primary">hisB</name>
    <name evidence="6" type="ORF">A7Q10_09940</name>
</gene>
<dbReference type="Pfam" id="PF00475">
    <property type="entry name" value="IGPD"/>
    <property type="match status" value="1"/>
</dbReference>
<comment type="caution">
    <text evidence="6">The sequence shown here is derived from an EMBL/GenBank/DDBJ whole genome shotgun (WGS) entry which is preliminary data.</text>
</comment>
<evidence type="ECO:0000256" key="2">
    <source>
        <dbReference type="ARBA" id="ARBA00022605"/>
    </source>
</evidence>
<dbReference type="PROSITE" id="PS00954">
    <property type="entry name" value="IGP_DEHYDRATASE_1"/>
    <property type="match status" value="1"/>
</dbReference>
<comment type="similarity">
    <text evidence="5">Belongs to the imidazoleglycerol-phosphate dehydratase family.</text>
</comment>
<sequence length="201" mass="22304">MRSSSIQRKTKETAISLEITLDGTGKSDIKTGIGFLDHMLELFSFHGSFDLTLRCEGDLHVDFHHTVEDCGIVLGEAFNKSLGDKKGIKRYGFCMLPMDETLVYSAVDISGRPFLCLRVPESMPLVLLRAGDFPAQLLEEFLRAFVTHGKLCLHMHILESKEIHHLIEGSFKALARTLKMAIGYDSTTMACVPSTKGIIGE</sequence>
<comment type="catalytic activity">
    <reaction evidence="5">
        <text>D-erythro-1-(imidazol-4-yl)glycerol 3-phosphate = 3-(imidazol-4-yl)-2-oxopropyl phosphate + H2O</text>
        <dbReference type="Rhea" id="RHEA:11040"/>
        <dbReference type="ChEBI" id="CHEBI:15377"/>
        <dbReference type="ChEBI" id="CHEBI:57766"/>
        <dbReference type="ChEBI" id="CHEBI:58278"/>
        <dbReference type="EC" id="4.2.1.19"/>
    </reaction>
</comment>
<comment type="subcellular location">
    <subcellularLocation>
        <location evidence="5">Cytoplasm</location>
    </subcellularLocation>
</comment>
<dbReference type="SUPFAM" id="SSF54211">
    <property type="entry name" value="Ribosomal protein S5 domain 2-like"/>
    <property type="match status" value="2"/>
</dbReference>
<evidence type="ECO:0000256" key="4">
    <source>
        <dbReference type="ARBA" id="ARBA00023239"/>
    </source>
</evidence>